<dbReference type="EMBL" id="UGHP01000001">
    <property type="protein sequence ID" value="STQ80800.1"/>
    <property type="molecule type" value="Genomic_DNA"/>
</dbReference>
<feature type="chain" id="PRO_5016673281" evidence="1">
    <location>
        <begin position="19"/>
        <end position="87"/>
    </location>
</feature>
<dbReference type="PROSITE" id="PS51257">
    <property type="entry name" value="PROKAR_LIPOPROTEIN"/>
    <property type="match status" value="1"/>
</dbReference>
<protein>
    <submittedName>
        <fullName evidence="2">Hemolysin</fullName>
    </submittedName>
</protein>
<evidence type="ECO:0000313" key="2">
    <source>
        <dbReference type="EMBL" id="STQ80800.1"/>
    </source>
</evidence>
<dbReference type="Proteomes" id="UP000254821">
    <property type="component" value="Unassembled WGS sequence"/>
</dbReference>
<sequence length="87" mass="9229">MMKVRMLAIVGMSSLMLAGCVSSNTVSPADATPAKGAIGMPNPASVYCLKLGGKEINKTTELGVSTDCLLPTGERIDEWALYRRDHS</sequence>
<gene>
    <name evidence="2" type="ORF">NCTC8105_02927</name>
</gene>
<keyword evidence="1" id="KW-0732">Signal</keyword>
<organism evidence="2 3">
    <name type="scientific">Hafnia alvei</name>
    <dbReference type="NCBI Taxonomy" id="569"/>
    <lineage>
        <taxon>Bacteria</taxon>
        <taxon>Pseudomonadati</taxon>
        <taxon>Pseudomonadota</taxon>
        <taxon>Gammaproteobacteria</taxon>
        <taxon>Enterobacterales</taxon>
        <taxon>Hafniaceae</taxon>
        <taxon>Hafnia</taxon>
    </lineage>
</organism>
<dbReference type="Pfam" id="PF03891">
    <property type="entry name" value="DUF333"/>
    <property type="match status" value="1"/>
</dbReference>
<reference evidence="2 3" key="1">
    <citation type="submission" date="2018-06" db="EMBL/GenBank/DDBJ databases">
        <authorList>
            <consortium name="Pathogen Informatics"/>
            <person name="Doyle S."/>
        </authorList>
    </citation>
    <scope>NUCLEOTIDE SEQUENCE [LARGE SCALE GENOMIC DNA]</scope>
    <source>
        <strain evidence="2 3">NCTC8105</strain>
    </source>
</reference>
<evidence type="ECO:0000313" key="3">
    <source>
        <dbReference type="Proteomes" id="UP000254821"/>
    </source>
</evidence>
<name>A0A377PKP2_HAFAL</name>
<dbReference type="AlphaFoldDB" id="A0A377PKP2"/>
<dbReference type="PANTHER" id="PTHR38008">
    <property type="entry name" value="HEMOLYSIN-RELATED"/>
    <property type="match status" value="1"/>
</dbReference>
<dbReference type="PANTHER" id="PTHR38008:SF2">
    <property type="entry name" value="HEMOLYSIN"/>
    <property type="match status" value="1"/>
</dbReference>
<proteinExistence type="predicted"/>
<dbReference type="InterPro" id="IPR005590">
    <property type="entry name" value="DUF333"/>
</dbReference>
<feature type="signal peptide" evidence="1">
    <location>
        <begin position="1"/>
        <end position="18"/>
    </location>
</feature>
<evidence type="ECO:0000256" key="1">
    <source>
        <dbReference type="SAM" id="SignalP"/>
    </source>
</evidence>
<accession>A0A377PKP2</accession>